<keyword evidence="1" id="KW-1133">Transmembrane helix</keyword>
<gene>
    <name evidence="2" type="ORF">CWC05_13770</name>
</gene>
<evidence type="ECO:0000313" key="3">
    <source>
        <dbReference type="Proteomes" id="UP000305874"/>
    </source>
</evidence>
<name>A0A5S3Z3P6_9GAMM</name>
<sequence length="319" mass="35540">MKSSLKQLWSARTFIDNRYILDADRNLVESNTNKPLLCIGQACALSRDLFWATSKNYPRSAVNELVNILKAEKATLPPMEGAFLWRFSQWTSKEFTIDYFVVPTQTLELIPQDVKFLIPHYPSEQGATALLDLTHSDTQEQIAAAFSEYKLHDVIGLTYDAAGEKGKATQRLSTKSLIIGCAAAIALTLASVTGYLQWSLQSLEQQQAANQVKIDEVLSKRNDFERKVTSYSELGEFLKKSPNVLAKLSHLNLEGEDVILERVVVSTNGVQVSGSTKSSATNLLQQVIASEQVKEAKFSRPVVKQNSGVESFTIEVYWL</sequence>
<comment type="caution">
    <text evidence="2">The sequence shown here is derived from an EMBL/GenBank/DDBJ whole genome shotgun (WGS) entry which is preliminary data.</text>
</comment>
<proteinExistence type="predicted"/>
<reference evidence="3" key="2">
    <citation type="submission" date="2019-06" db="EMBL/GenBank/DDBJ databases">
        <title>Co-occurence of chitin degradation, pigmentation and bioactivity in marine Pseudoalteromonas.</title>
        <authorList>
            <person name="Sonnenschein E.C."/>
            <person name="Bech P.K."/>
        </authorList>
    </citation>
    <scope>NUCLEOTIDE SEQUENCE [LARGE SCALE GENOMIC DNA]</scope>
    <source>
        <strain evidence="3">S2897</strain>
    </source>
</reference>
<organism evidence="2 3">
    <name type="scientific">Pseudoalteromonas ruthenica</name>
    <dbReference type="NCBI Taxonomy" id="151081"/>
    <lineage>
        <taxon>Bacteria</taxon>
        <taxon>Pseudomonadati</taxon>
        <taxon>Pseudomonadota</taxon>
        <taxon>Gammaproteobacteria</taxon>
        <taxon>Alteromonadales</taxon>
        <taxon>Pseudoalteromonadaceae</taxon>
        <taxon>Pseudoalteromonas</taxon>
    </lineage>
</organism>
<keyword evidence="1" id="KW-0812">Transmembrane</keyword>
<evidence type="ECO:0000313" key="2">
    <source>
        <dbReference type="EMBL" id="TMP86470.1"/>
    </source>
</evidence>
<dbReference type="Proteomes" id="UP000305874">
    <property type="component" value="Unassembled WGS sequence"/>
</dbReference>
<keyword evidence="1" id="KW-0472">Membrane</keyword>
<dbReference type="RefSeq" id="WP_138548580.1">
    <property type="nucleotide sequence ID" value="NZ_PNCG01000014.1"/>
</dbReference>
<dbReference type="EMBL" id="PNCG01000014">
    <property type="protein sequence ID" value="TMP86470.1"/>
    <property type="molecule type" value="Genomic_DNA"/>
</dbReference>
<dbReference type="AlphaFoldDB" id="A0A5S3Z3P6"/>
<accession>A0A5S3Z3P6</accession>
<feature type="transmembrane region" description="Helical" evidence="1">
    <location>
        <begin position="177"/>
        <end position="198"/>
    </location>
</feature>
<evidence type="ECO:0000256" key="1">
    <source>
        <dbReference type="SAM" id="Phobius"/>
    </source>
</evidence>
<protein>
    <submittedName>
        <fullName evidence="2">Uncharacterized protein</fullName>
    </submittedName>
</protein>
<reference evidence="2 3" key="1">
    <citation type="submission" date="2017-12" db="EMBL/GenBank/DDBJ databases">
        <authorList>
            <person name="Paulsen S."/>
            <person name="Gram L.K."/>
        </authorList>
    </citation>
    <scope>NUCLEOTIDE SEQUENCE [LARGE SCALE GENOMIC DNA]</scope>
    <source>
        <strain evidence="2 3">S2897</strain>
    </source>
</reference>